<accession>A0AC61DFM4</accession>
<dbReference type="EMBL" id="PEDL01000001">
    <property type="protein sequence ID" value="PHV71971.1"/>
    <property type="molecule type" value="Genomic_DNA"/>
</dbReference>
<protein>
    <submittedName>
        <fullName evidence="1">Uncharacterized protein</fullName>
    </submittedName>
</protein>
<reference evidence="1" key="1">
    <citation type="submission" date="2017-10" db="EMBL/GenBank/DDBJ databases">
        <title>Genome sequence of cellulolytic Lachnospiraceae bacterium XHS1971 isolated from hotspring sediment.</title>
        <authorList>
            <person name="Vasudevan G."/>
            <person name="Joshi A.J."/>
            <person name="Hivarkar S."/>
            <person name="Lanjekar V.B."/>
            <person name="Dhakephalkar P.K."/>
            <person name="Dagar S."/>
        </authorList>
    </citation>
    <scope>NUCLEOTIDE SEQUENCE</scope>
    <source>
        <strain evidence="1">XHS1971</strain>
    </source>
</reference>
<dbReference type="Proteomes" id="UP000224460">
    <property type="component" value="Unassembled WGS sequence"/>
</dbReference>
<organism evidence="1 2">
    <name type="scientific">Sporanaerobium hydrogeniformans</name>
    <dbReference type="NCBI Taxonomy" id="3072179"/>
    <lineage>
        <taxon>Bacteria</taxon>
        <taxon>Bacillati</taxon>
        <taxon>Bacillota</taxon>
        <taxon>Clostridia</taxon>
        <taxon>Lachnospirales</taxon>
        <taxon>Lachnospiraceae</taxon>
        <taxon>Sporanaerobium</taxon>
    </lineage>
</organism>
<sequence>MEQVENKEKTLQVYAQQLTKELEDTFDCHPFALGGIVESHYIQREGFALALILLLTKKYIHTGNRTLIDKFLAQVKGYIGQSMEVLGENTVANIMSQFKEIKKNIN</sequence>
<evidence type="ECO:0000313" key="2">
    <source>
        <dbReference type="Proteomes" id="UP000224460"/>
    </source>
</evidence>
<keyword evidence="2" id="KW-1185">Reference proteome</keyword>
<evidence type="ECO:0000313" key="1">
    <source>
        <dbReference type="EMBL" id="PHV71971.1"/>
    </source>
</evidence>
<name>A0AC61DFM4_9FIRM</name>
<gene>
    <name evidence="1" type="ORF">CS063_00405</name>
</gene>
<proteinExistence type="predicted"/>
<comment type="caution">
    <text evidence="1">The sequence shown here is derived from an EMBL/GenBank/DDBJ whole genome shotgun (WGS) entry which is preliminary data.</text>
</comment>